<reference evidence="1" key="2">
    <citation type="journal article" date="2015" name="Data Brief">
        <title>Shoot transcriptome of the giant reed, Arundo donax.</title>
        <authorList>
            <person name="Barrero R.A."/>
            <person name="Guerrero F.D."/>
            <person name="Moolhuijzen P."/>
            <person name="Goolsby J.A."/>
            <person name="Tidwell J."/>
            <person name="Bellgard S.E."/>
            <person name="Bellgard M.I."/>
        </authorList>
    </citation>
    <scope>NUCLEOTIDE SEQUENCE</scope>
    <source>
        <tissue evidence="1">Shoot tissue taken approximately 20 cm above the soil surface</tissue>
    </source>
</reference>
<reference evidence="1" key="1">
    <citation type="submission" date="2014-09" db="EMBL/GenBank/DDBJ databases">
        <authorList>
            <person name="Magalhaes I.L.F."/>
            <person name="Oliveira U."/>
            <person name="Santos F.R."/>
            <person name="Vidigal T.H.D.A."/>
            <person name="Brescovit A.D."/>
            <person name="Santos A.J."/>
        </authorList>
    </citation>
    <scope>NUCLEOTIDE SEQUENCE</scope>
    <source>
        <tissue evidence="1">Shoot tissue taken approximately 20 cm above the soil surface</tissue>
    </source>
</reference>
<protein>
    <submittedName>
        <fullName evidence="1">Uncharacterized protein</fullName>
    </submittedName>
</protein>
<proteinExistence type="predicted"/>
<dbReference type="AlphaFoldDB" id="A0A0A9DJ29"/>
<name>A0A0A9DJ29_ARUDO</name>
<organism evidence="1">
    <name type="scientific">Arundo donax</name>
    <name type="common">Giant reed</name>
    <name type="synonym">Donax arundinaceus</name>
    <dbReference type="NCBI Taxonomy" id="35708"/>
    <lineage>
        <taxon>Eukaryota</taxon>
        <taxon>Viridiplantae</taxon>
        <taxon>Streptophyta</taxon>
        <taxon>Embryophyta</taxon>
        <taxon>Tracheophyta</taxon>
        <taxon>Spermatophyta</taxon>
        <taxon>Magnoliopsida</taxon>
        <taxon>Liliopsida</taxon>
        <taxon>Poales</taxon>
        <taxon>Poaceae</taxon>
        <taxon>PACMAD clade</taxon>
        <taxon>Arundinoideae</taxon>
        <taxon>Arundineae</taxon>
        <taxon>Arundo</taxon>
    </lineage>
</organism>
<accession>A0A0A9DJ29</accession>
<sequence>MVRWVAMPRPWKYWSLCKNQVLSPMRSLTVTCLLLVLRRVMFRLLAQCLTRYQGQV</sequence>
<evidence type="ECO:0000313" key="1">
    <source>
        <dbReference type="EMBL" id="JAD88579.1"/>
    </source>
</evidence>
<dbReference type="EMBL" id="GBRH01209316">
    <property type="protein sequence ID" value="JAD88579.1"/>
    <property type="molecule type" value="Transcribed_RNA"/>
</dbReference>